<keyword evidence="6" id="KW-0862">Zinc</keyword>
<evidence type="ECO:0000259" key="9">
    <source>
        <dbReference type="PROSITE" id="PS50280"/>
    </source>
</evidence>
<feature type="region of interest" description="Disordered" evidence="8">
    <location>
        <begin position="152"/>
        <end position="198"/>
    </location>
</feature>
<evidence type="ECO:0000259" key="10">
    <source>
        <dbReference type="PROSITE" id="PS50867"/>
    </source>
</evidence>
<dbReference type="InterPro" id="IPR043017">
    <property type="entry name" value="WIYLD_dom_sf"/>
</dbReference>
<dbReference type="GO" id="GO:0042054">
    <property type="term" value="F:histone methyltransferase activity"/>
    <property type="evidence" value="ECO:0007669"/>
    <property type="project" value="InterPro"/>
</dbReference>
<feature type="domain" description="SET" evidence="9">
    <location>
        <begin position="697"/>
        <end position="832"/>
    </location>
</feature>
<keyword evidence="12" id="KW-1185">Reference proteome</keyword>
<sequence length="892" mass="99353">MAPPNARVLKAFRAMRDLGIAEEVTKPVLKNLLKVFDKNWELIEEENYRALVDAIFDTQDSEEAEKKKTDDHAQGEVLEEENQVQDESIRPLKRLRLKHQDHQASPSMISPSPNLGAAALKKPKVEADEVGQGQADPQHQMQLEIAPKQSNCETLRTGSQSVPEQRITRSKSKQPVTSQPLIVQGKSVPPQTAPADESCLDVTKETQLPSISSPMRPRARGKMPQSAQKENISISGSSSYGAHMKGPMVDVGNVLPPKQKISSNIAFIKPKDEPFTDDIPHCEVPIAVILPDPLSQGNSSRVDTCTREPDGQQLIVSQFTDQNAHDDGIAVCPTEKIITCKHAEVPEKSSENLEIASTALGEVKISVSFNSAIGRPDFHMPSLDKVIETVEAQYLRSYITLDPSFSLRKVMKDMCECFLALGTDSSNESQETGNVNPDNGLLESSTALNSTLASERPVIPLDEPIYIPCDAEMAISEVPSFPPPCSGVPDIVQLDDDGNKDQCIVNKESEIDSLDQSNSQSIVVFQNQQSTDETKFVDDVYDIAKGHERVIIPYANEVNSECPPSFRYIPRNVVFQNAYVNFSLARIGESGCAACSDNCLLSLTPCACSHETGGDYAYTLEGLVKEELLEECISMNRDPKKHCLYYCKECPLERSKNDGILDACKGHLVRKFIKECWWKCGCSKQCGNRVVQRGISRKLQVFMSPGGKGWGLRTLEDLPKGAFVCEYVGEILTNAELYDRVSSESPNNKTHSYPVLLDADWGSERVLKDEEALCLDATHYGNVARFINHRCFDSTMVEIPVEVETPDHHYYHLAFFTTRKVKALEELTWDYGIDFDDHEHPVKAFRCRCGSKFCRNIKRSSTIFKPEHVKIFPMCMPGMDESPHIFPMCMPV</sequence>
<dbReference type="Gene3D" id="2.170.270.10">
    <property type="entry name" value="SET domain"/>
    <property type="match status" value="1"/>
</dbReference>
<dbReference type="InterPro" id="IPR001214">
    <property type="entry name" value="SET_dom"/>
</dbReference>
<evidence type="ECO:0000256" key="4">
    <source>
        <dbReference type="ARBA" id="ARBA00022679"/>
    </source>
</evidence>
<evidence type="ECO:0000313" key="11">
    <source>
        <dbReference type="EMBL" id="KAK1355858.1"/>
    </source>
</evidence>
<dbReference type="Pfam" id="PF10440">
    <property type="entry name" value="WIYLD"/>
    <property type="match status" value="1"/>
</dbReference>
<dbReference type="SMART" id="SM00317">
    <property type="entry name" value="SET"/>
    <property type="match status" value="1"/>
</dbReference>
<dbReference type="InterPro" id="IPR007728">
    <property type="entry name" value="Pre-SET_dom"/>
</dbReference>
<evidence type="ECO:0000256" key="2">
    <source>
        <dbReference type="ARBA" id="ARBA00004286"/>
    </source>
</evidence>
<evidence type="ECO:0000256" key="8">
    <source>
        <dbReference type="SAM" id="MobiDB-lite"/>
    </source>
</evidence>
<dbReference type="Proteomes" id="UP001237642">
    <property type="component" value="Unassembled WGS sequence"/>
</dbReference>
<organism evidence="11 12">
    <name type="scientific">Heracleum sosnowskyi</name>
    <dbReference type="NCBI Taxonomy" id="360622"/>
    <lineage>
        <taxon>Eukaryota</taxon>
        <taxon>Viridiplantae</taxon>
        <taxon>Streptophyta</taxon>
        <taxon>Embryophyta</taxon>
        <taxon>Tracheophyta</taxon>
        <taxon>Spermatophyta</taxon>
        <taxon>Magnoliopsida</taxon>
        <taxon>eudicotyledons</taxon>
        <taxon>Gunneridae</taxon>
        <taxon>Pentapetalae</taxon>
        <taxon>asterids</taxon>
        <taxon>campanulids</taxon>
        <taxon>Apiales</taxon>
        <taxon>Apiaceae</taxon>
        <taxon>Apioideae</taxon>
        <taxon>apioid superclade</taxon>
        <taxon>Tordylieae</taxon>
        <taxon>Tordyliinae</taxon>
        <taxon>Heracleum</taxon>
    </lineage>
</organism>
<dbReference type="PROSITE" id="PS50280">
    <property type="entry name" value="SET"/>
    <property type="match status" value="1"/>
</dbReference>
<dbReference type="PROSITE" id="PS51580">
    <property type="entry name" value="SAM_MT43_3"/>
    <property type="match status" value="1"/>
</dbReference>
<dbReference type="Pfam" id="PF05033">
    <property type="entry name" value="Pre-SET"/>
    <property type="match status" value="1"/>
</dbReference>
<keyword evidence="3" id="KW-0158">Chromosome</keyword>
<dbReference type="GO" id="GO:0005694">
    <property type="term" value="C:chromosome"/>
    <property type="evidence" value="ECO:0007669"/>
    <property type="project" value="UniProtKB-SubCell"/>
</dbReference>
<comment type="caution">
    <text evidence="11">The sequence shown here is derived from an EMBL/GenBank/DDBJ whole genome shotgun (WGS) entry which is preliminary data.</text>
</comment>
<dbReference type="Pfam" id="PF00856">
    <property type="entry name" value="SET"/>
    <property type="match status" value="1"/>
</dbReference>
<evidence type="ECO:0000313" key="12">
    <source>
        <dbReference type="Proteomes" id="UP001237642"/>
    </source>
</evidence>
<dbReference type="InterPro" id="IPR018848">
    <property type="entry name" value="WIYLD_domain"/>
</dbReference>
<evidence type="ECO:0000256" key="3">
    <source>
        <dbReference type="ARBA" id="ARBA00022454"/>
    </source>
</evidence>
<evidence type="ECO:0000256" key="1">
    <source>
        <dbReference type="ARBA" id="ARBA00004123"/>
    </source>
</evidence>
<dbReference type="PANTHER" id="PTHR46450">
    <property type="entry name" value="INACTIVE HISTONE-LYSINE N-METHYLTRANSFERASE SUVR1-RELATED"/>
    <property type="match status" value="1"/>
</dbReference>
<feature type="compositionally biased region" description="Polar residues" evidence="8">
    <location>
        <begin position="152"/>
        <end position="163"/>
    </location>
</feature>
<keyword evidence="5" id="KW-0479">Metal-binding</keyword>
<name>A0AAD8GXN6_9APIA</name>
<keyword evidence="7" id="KW-0539">Nucleus</keyword>
<dbReference type="EMBL" id="JAUIZM010000011">
    <property type="protein sequence ID" value="KAK1355858.1"/>
    <property type="molecule type" value="Genomic_DNA"/>
</dbReference>
<dbReference type="Gene3D" id="1.10.8.850">
    <property type="entry name" value="Histone-lysine N methyltransferase , C-terminal domain-like"/>
    <property type="match status" value="1"/>
</dbReference>
<dbReference type="GO" id="GO:0005634">
    <property type="term" value="C:nucleus"/>
    <property type="evidence" value="ECO:0007669"/>
    <property type="project" value="UniProtKB-SubCell"/>
</dbReference>
<proteinExistence type="predicted"/>
<gene>
    <name evidence="11" type="ORF">POM88_049114</name>
</gene>
<dbReference type="CDD" id="cd10538">
    <property type="entry name" value="SET_SETDB-like"/>
    <property type="match status" value="1"/>
</dbReference>
<protein>
    <submittedName>
        <fullName evidence="11">Inactive histone-lysine N-methyltransferase SUVR2</fullName>
    </submittedName>
</protein>
<evidence type="ECO:0000256" key="6">
    <source>
        <dbReference type="ARBA" id="ARBA00022833"/>
    </source>
</evidence>
<reference evidence="11" key="1">
    <citation type="submission" date="2023-02" db="EMBL/GenBank/DDBJ databases">
        <title>Genome of toxic invasive species Heracleum sosnowskyi carries increased number of genes despite the absence of recent whole-genome duplications.</title>
        <authorList>
            <person name="Schelkunov M."/>
            <person name="Shtratnikova V."/>
            <person name="Makarenko M."/>
            <person name="Klepikova A."/>
            <person name="Omelchenko D."/>
            <person name="Novikova G."/>
            <person name="Obukhova E."/>
            <person name="Bogdanov V."/>
            <person name="Penin A."/>
            <person name="Logacheva M."/>
        </authorList>
    </citation>
    <scope>NUCLEOTIDE SEQUENCE</scope>
    <source>
        <strain evidence="11">Hsosn_3</strain>
        <tissue evidence="11">Leaf</tissue>
    </source>
</reference>
<evidence type="ECO:0000256" key="7">
    <source>
        <dbReference type="ARBA" id="ARBA00023242"/>
    </source>
</evidence>
<reference evidence="11" key="2">
    <citation type="submission" date="2023-05" db="EMBL/GenBank/DDBJ databases">
        <authorList>
            <person name="Schelkunov M.I."/>
        </authorList>
    </citation>
    <scope>NUCLEOTIDE SEQUENCE</scope>
    <source>
        <strain evidence="11">Hsosn_3</strain>
        <tissue evidence="11">Leaf</tissue>
    </source>
</reference>
<dbReference type="AlphaFoldDB" id="A0AAD8GXN6"/>
<dbReference type="SMART" id="SM00468">
    <property type="entry name" value="PreSET"/>
    <property type="match status" value="1"/>
</dbReference>
<dbReference type="GO" id="GO:0008270">
    <property type="term" value="F:zinc ion binding"/>
    <property type="evidence" value="ECO:0007669"/>
    <property type="project" value="InterPro"/>
</dbReference>
<evidence type="ECO:0000256" key="5">
    <source>
        <dbReference type="ARBA" id="ARBA00022723"/>
    </source>
</evidence>
<comment type="subcellular location">
    <subcellularLocation>
        <location evidence="2">Chromosome</location>
    </subcellularLocation>
    <subcellularLocation>
        <location evidence="1">Nucleus</location>
    </subcellularLocation>
</comment>
<accession>A0AAD8GXN6</accession>
<keyword evidence="4" id="KW-0808">Transferase</keyword>
<dbReference type="SUPFAM" id="SSF82199">
    <property type="entry name" value="SET domain"/>
    <property type="match status" value="1"/>
</dbReference>
<dbReference type="InterPro" id="IPR046341">
    <property type="entry name" value="SET_dom_sf"/>
</dbReference>
<dbReference type="InterPro" id="IPR025776">
    <property type="entry name" value="SUVR4/1/2"/>
</dbReference>
<dbReference type="PANTHER" id="PTHR46450:SF1">
    <property type="entry name" value="INACTIVE HISTONE-LYSINE N-METHYLTRANSFERASE SUVR1-RELATED"/>
    <property type="match status" value="1"/>
</dbReference>
<dbReference type="FunFam" id="2.170.270.10:FF:000046">
    <property type="entry name" value="SET-domain containing protein lysine methyltransferase family protein"/>
    <property type="match status" value="1"/>
</dbReference>
<dbReference type="PROSITE" id="PS50867">
    <property type="entry name" value="PRE_SET"/>
    <property type="match status" value="1"/>
</dbReference>
<feature type="domain" description="Pre-SET" evidence="10">
    <location>
        <begin position="595"/>
        <end position="694"/>
    </location>
</feature>
<feature type="region of interest" description="Disordered" evidence="8">
    <location>
        <begin position="210"/>
        <end position="230"/>
    </location>
</feature>